<reference evidence="2" key="1">
    <citation type="submission" date="2015-10" db="EMBL/GenBank/DDBJ databases">
        <authorList>
            <person name="Regsiter A."/>
            <person name="william w."/>
        </authorList>
    </citation>
    <scope>NUCLEOTIDE SEQUENCE [LARGE SCALE GENOMIC DNA]</scope>
</reference>
<keyword evidence="2" id="KW-1185">Reference proteome</keyword>
<organism evidence="1 2">
    <name type="scientific">Planktothrix tepida PCC 9214</name>
    <dbReference type="NCBI Taxonomy" id="671072"/>
    <lineage>
        <taxon>Bacteria</taxon>
        <taxon>Bacillati</taxon>
        <taxon>Cyanobacteriota</taxon>
        <taxon>Cyanophyceae</taxon>
        <taxon>Oscillatoriophycideae</taxon>
        <taxon>Oscillatoriales</taxon>
        <taxon>Microcoleaceae</taxon>
        <taxon>Planktothrix</taxon>
    </lineage>
</organism>
<sequence length="81" mass="9114">MERRFPITFPSLNIQNPQVRMKVCKIKETWKKRKSATLLPALSIGPQAGVVARFIQSEVLGCKIPKTRTSVFCGKHVFDVG</sequence>
<evidence type="ECO:0000313" key="1">
    <source>
        <dbReference type="EMBL" id="CUR32780.1"/>
    </source>
</evidence>
<gene>
    <name evidence="1" type="ORF">PL9214500027</name>
</gene>
<dbReference type="Proteomes" id="UP000184315">
    <property type="component" value="Unassembled WGS sequence"/>
</dbReference>
<accession>A0A1J1LLG8</accession>
<evidence type="ECO:0000313" key="2">
    <source>
        <dbReference type="Proteomes" id="UP000184315"/>
    </source>
</evidence>
<name>A0A1J1LLG8_9CYAN</name>
<proteinExistence type="predicted"/>
<dbReference type="STRING" id="671072.PL9214500027"/>
<dbReference type="AlphaFoldDB" id="A0A1J1LLG8"/>
<protein>
    <submittedName>
        <fullName evidence="1">Uncharacterized protein</fullName>
    </submittedName>
</protein>
<dbReference type="EMBL" id="CZDF01000156">
    <property type="protein sequence ID" value="CUR32780.1"/>
    <property type="molecule type" value="Genomic_DNA"/>
</dbReference>